<evidence type="ECO:0000313" key="1">
    <source>
        <dbReference type="EMBL" id="KKL27345.1"/>
    </source>
</evidence>
<sequence>MIRLKEGDKLDIKSKEGGVFLTVVHQDGELALEYNNKLYAINKIYNAIDDKKIFSDLLSKQ</sequence>
<gene>
    <name evidence="1" type="ORF">LCGC14_2386080</name>
</gene>
<dbReference type="EMBL" id="LAZR01035497">
    <property type="protein sequence ID" value="KKL27345.1"/>
    <property type="molecule type" value="Genomic_DNA"/>
</dbReference>
<organism evidence="1">
    <name type="scientific">marine sediment metagenome</name>
    <dbReference type="NCBI Taxonomy" id="412755"/>
    <lineage>
        <taxon>unclassified sequences</taxon>
        <taxon>metagenomes</taxon>
        <taxon>ecological metagenomes</taxon>
    </lineage>
</organism>
<dbReference type="AlphaFoldDB" id="A0A0F9BZJ9"/>
<accession>A0A0F9BZJ9</accession>
<comment type="caution">
    <text evidence="1">The sequence shown here is derived from an EMBL/GenBank/DDBJ whole genome shotgun (WGS) entry which is preliminary data.</text>
</comment>
<reference evidence="1" key="1">
    <citation type="journal article" date="2015" name="Nature">
        <title>Complex archaea that bridge the gap between prokaryotes and eukaryotes.</title>
        <authorList>
            <person name="Spang A."/>
            <person name="Saw J.H."/>
            <person name="Jorgensen S.L."/>
            <person name="Zaremba-Niedzwiedzka K."/>
            <person name="Martijn J."/>
            <person name="Lind A.E."/>
            <person name="van Eijk R."/>
            <person name="Schleper C."/>
            <person name="Guy L."/>
            <person name="Ettema T.J."/>
        </authorList>
    </citation>
    <scope>NUCLEOTIDE SEQUENCE</scope>
</reference>
<protein>
    <submittedName>
        <fullName evidence="1">Uncharacterized protein</fullName>
    </submittedName>
</protein>
<name>A0A0F9BZJ9_9ZZZZ</name>
<proteinExistence type="predicted"/>